<dbReference type="RefSeq" id="WP_089940260.1">
    <property type="nucleotide sequence ID" value="NZ_QEKT01000012.1"/>
</dbReference>
<organism evidence="1 2">
    <name type="scientific">Convivina intestini</name>
    <dbReference type="NCBI Taxonomy" id="1505726"/>
    <lineage>
        <taxon>Bacteria</taxon>
        <taxon>Bacillati</taxon>
        <taxon>Bacillota</taxon>
        <taxon>Bacilli</taxon>
        <taxon>Lactobacillales</taxon>
        <taxon>Lactobacillaceae</taxon>
        <taxon>Convivina</taxon>
    </lineage>
</organism>
<accession>A0A2U1D4K7</accession>
<proteinExistence type="predicted"/>
<dbReference type="EMBL" id="QEKT01000012">
    <property type="protein sequence ID" value="PVY82539.1"/>
    <property type="molecule type" value="Genomic_DNA"/>
</dbReference>
<keyword evidence="2" id="KW-1185">Reference proteome</keyword>
<name>A0A2U1D4K7_9LACO</name>
<dbReference type="AlphaFoldDB" id="A0A2U1D4K7"/>
<sequence>MIKITNIDLNSVNLFLKEAKLSGQVSRFRTRLIKKIDAKVYEIGEEERSIIVSNGAEVKENGQIAGNGSKETFEKISKELTELRQERSIFEEDTEGQFSKLYAELCNYSELIAGEAADGYDKLMDSFEEGGYNEPHT</sequence>
<dbReference type="Proteomes" id="UP000245433">
    <property type="component" value="Unassembled WGS sequence"/>
</dbReference>
<reference evidence="1 2" key="1">
    <citation type="submission" date="2018-04" db="EMBL/GenBank/DDBJ databases">
        <title>Genomic Encyclopedia of Type Strains, Phase IV (KMG-IV): sequencing the most valuable type-strain genomes for metagenomic binning, comparative biology and taxonomic classification.</title>
        <authorList>
            <person name="Goeker M."/>
        </authorList>
    </citation>
    <scope>NUCLEOTIDE SEQUENCE [LARGE SCALE GENOMIC DNA]</scope>
    <source>
        <strain evidence="1 2">DSM 28795</strain>
    </source>
</reference>
<gene>
    <name evidence="1" type="ORF">C7384_11211</name>
</gene>
<comment type="caution">
    <text evidence="1">The sequence shown here is derived from an EMBL/GenBank/DDBJ whole genome shotgun (WGS) entry which is preliminary data.</text>
</comment>
<dbReference type="OrthoDB" id="9780708at2"/>
<evidence type="ECO:0000313" key="2">
    <source>
        <dbReference type="Proteomes" id="UP000245433"/>
    </source>
</evidence>
<protein>
    <submittedName>
        <fullName evidence="1">Uncharacterized protein</fullName>
    </submittedName>
</protein>
<evidence type="ECO:0000313" key="1">
    <source>
        <dbReference type="EMBL" id="PVY82539.1"/>
    </source>
</evidence>